<dbReference type="PANTHER" id="PTHR42686">
    <property type="entry name" value="GH17980P-RELATED"/>
    <property type="match status" value="1"/>
</dbReference>
<evidence type="ECO:0000259" key="1">
    <source>
        <dbReference type="Pfam" id="PF00248"/>
    </source>
</evidence>
<dbReference type="SUPFAM" id="SSF51430">
    <property type="entry name" value="NAD(P)-linked oxidoreductase"/>
    <property type="match status" value="1"/>
</dbReference>
<dbReference type="InterPro" id="IPR020471">
    <property type="entry name" value="AKR"/>
</dbReference>
<dbReference type="EMBL" id="JAQQCL010000013">
    <property type="protein sequence ID" value="MFM0718263.1"/>
    <property type="molecule type" value="Genomic_DNA"/>
</dbReference>
<evidence type="ECO:0000313" key="3">
    <source>
        <dbReference type="Proteomes" id="UP001629392"/>
    </source>
</evidence>
<organism evidence="2 3">
    <name type="scientific">Paraburkholderia strydomiana</name>
    <dbReference type="NCBI Taxonomy" id="1245417"/>
    <lineage>
        <taxon>Bacteria</taxon>
        <taxon>Pseudomonadati</taxon>
        <taxon>Pseudomonadota</taxon>
        <taxon>Betaproteobacteria</taxon>
        <taxon>Burkholderiales</taxon>
        <taxon>Burkholderiaceae</taxon>
        <taxon>Paraburkholderia</taxon>
    </lineage>
</organism>
<sequence length="356" mass="38801">MGNLKTSTLGKSGVKVSAIGLGTVPLAGFGVDVDYEQFETTAWCAYEQGIRHFDSAPMYGLGKAEHFLGHFLRTRNIRSDVVVSTKVGRLLTPVSRAKKGNVIFGINWVNALPFVEEFDYSYDGIMRSFEDSQQRLGLDFIDIMLVHDIGRLAHGDNNEVYWKQLVNGGFKALDELRRNGHTRAIGIGVNETDAVLEMSDEFDLDCCLLAGRYTLLNHEPLQYFFPECLRRNVSVIGAGVFNSGILAAGSRATAKTYDYQAAPADVIAKVKAIEDVCAKHGVALPQAAIQFVHAHPAVSSLVLGAKDTKEVSQNITAISTPVPNAFWDELKERRIIPAEVPTPSIDAAKTAASQSA</sequence>
<protein>
    <submittedName>
        <fullName evidence="2">Aldo/keto reductase</fullName>
    </submittedName>
</protein>
<name>A0ABW9EGU9_9BURK</name>
<dbReference type="PANTHER" id="PTHR42686:SF1">
    <property type="entry name" value="GH17980P-RELATED"/>
    <property type="match status" value="1"/>
</dbReference>
<gene>
    <name evidence="2" type="ORF">PQQ73_18190</name>
</gene>
<comment type="caution">
    <text evidence="2">The sequence shown here is derived from an EMBL/GenBank/DDBJ whole genome shotgun (WGS) entry which is preliminary data.</text>
</comment>
<dbReference type="RefSeq" id="WP_408154144.1">
    <property type="nucleotide sequence ID" value="NZ_JAQQCL010000013.1"/>
</dbReference>
<dbReference type="InterPro" id="IPR023210">
    <property type="entry name" value="NADP_OxRdtase_dom"/>
</dbReference>
<dbReference type="Pfam" id="PF00248">
    <property type="entry name" value="Aldo_ket_red"/>
    <property type="match status" value="1"/>
</dbReference>
<dbReference type="Gene3D" id="3.20.20.100">
    <property type="entry name" value="NADP-dependent oxidoreductase domain"/>
    <property type="match status" value="1"/>
</dbReference>
<accession>A0ABW9EGU9</accession>
<proteinExistence type="predicted"/>
<keyword evidence="3" id="KW-1185">Reference proteome</keyword>
<dbReference type="Proteomes" id="UP001629392">
    <property type="component" value="Unassembled WGS sequence"/>
</dbReference>
<dbReference type="InterPro" id="IPR036812">
    <property type="entry name" value="NAD(P)_OxRdtase_dom_sf"/>
</dbReference>
<feature type="domain" description="NADP-dependent oxidoreductase" evidence="1">
    <location>
        <begin position="19"/>
        <end position="332"/>
    </location>
</feature>
<reference evidence="2 3" key="1">
    <citation type="journal article" date="2024" name="Chem. Sci.">
        <title>Discovery of megapolipeptins by genome mining of a Burkholderiales bacteria collection.</title>
        <authorList>
            <person name="Paulo B.S."/>
            <person name="Recchia M.J.J."/>
            <person name="Lee S."/>
            <person name="Fergusson C.H."/>
            <person name="Romanowski S.B."/>
            <person name="Hernandez A."/>
            <person name="Krull N."/>
            <person name="Liu D.Y."/>
            <person name="Cavanagh H."/>
            <person name="Bos A."/>
            <person name="Gray C.A."/>
            <person name="Murphy B.T."/>
            <person name="Linington R.G."/>
            <person name="Eustaquio A.S."/>
        </authorList>
    </citation>
    <scope>NUCLEOTIDE SEQUENCE [LARGE SCALE GENOMIC DNA]</scope>
    <source>
        <strain evidence="2 3">RL17-350-BIC-E</strain>
    </source>
</reference>
<evidence type="ECO:0000313" key="2">
    <source>
        <dbReference type="EMBL" id="MFM0718263.1"/>
    </source>
</evidence>